<evidence type="ECO:0000313" key="2">
    <source>
        <dbReference type="EMBL" id="EEF60654.1"/>
    </source>
</evidence>
<evidence type="ECO:0000313" key="3">
    <source>
        <dbReference type="Proteomes" id="UP000003688"/>
    </source>
</evidence>
<dbReference type="EMBL" id="ABOX02000015">
    <property type="protein sequence ID" value="EEF60654.1"/>
    <property type="molecule type" value="Genomic_DNA"/>
</dbReference>
<keyword evidence="1" id="KW-0812">Transmembrane</keyword>
<keyword evidence="1" id="KW-0472">Membrane</keyword>
<keyword evidence="1" id="KW-1133">Transmembrane helix</keyword>
<dbReference type="STRING" id="320771.Cflav_PD6245"/>
<proteinExistence type="predicted"/>
<sequence length="98" mass="11008">MRLSPNTCPTCQSQGKHQLLGHKRYPSSALPLAGGPLIALIFELSRKRRFRCGNCQSEFYTHTIGSRFFLAFWILFLASVILAILAIVLQIILHPQPS</sequence>
<dbReference type="AlphaFoldDB" id="B9XHS6"/>
<evidence type="ECO:0000256" key="1">
    <source>
        <dbReference type="SAM" id="Phobius"/>
    </source>
</evidence>
<keyword evidence="3" id="KW-1185">Reference proteome</keyword>
<reference evidence="2 3" key="1">
    <citation type="journal article" date="2011" name="J. Bacteriol.">
        <title>Genome sequence of 'Pedosphaera parvula' Ellin514, an aerobic Verrucomicrobial isolate from pasture soil.</title>
        <authorList>
            <person name="Kant R."/>
            <person name="van Passel M.W."/>
            <person name="Sangwan P."/>
            <person name="Palva A."/>
            <person name="Lucas S."/>
            <person name="Copeland A."/>
            <person name="Lapidus A."/>
            <person name="Glavina Del Rio T."/>
            <person name="Dalin E."/>
            <person name="Tice H."/>
            <person name="Bruce D."/>
            <person name="Goodwin L."/>
            <person name="Pitluck S."/>
            <person name="Chertkov O."/>
            <person name="Larimer F.W."/>
            <person name="Land M.L."/>
            <person name="Hauser L."/>
            <person name="Brettin T.S."/>
            <person name="Detter J.C."/>
            <person name="Han S."/>
            <person name="de Vos W.M."/>
            <person name="Janssen P.H."/>
            <person name="Smidt H."/>
        </authorList>
    </citation>
    <scope>NUCLEOTIDE SEQUENCE [LARGE SCALE GENOMIC DNA]</scope>
    <source>
        <strain evidence="2 3">Ellin514</strain>
    </source>
</reference>
<name>B9XHS6_PEDPL</name>
<gene>
    <name evidence="2" type="ORF">Cflav_PD6245</name>
</gene>
<accession>B9XHS6</accession>
<dbReference type="Proteomes" id="UP000003688">
    <property type="component" value="Unassembled WGS sequence"/>
</dbReference>
<organism evidence="2 3">
    <name type="scientific">Pedosphaera parvula (strain Ellin514)</name>
    <dbReference type="NCBI Taxonomy" id="320771"/>
    <lineage>
        <taxon>Bacteria</taxon>
        <taxon>Pseudomonadati</taxon>
        <taxon>Verrucomicrobiota</taxon>
        <taxon>Pedosphaerae</taxon>
        <taxon>Pedosphaerales</taxon>
        <taxon>Pedosphaeraceae</taxon>
        <taxon>Pedosphaera</taxon>
    </lineage>
</organism>
<comment type="caution">
    <text evidence="2">The sequence shown here is derived from an EMBL/GenBank/DDBJ whole genome shotgun (WGS) entry which is preliminary data.</text>
</comment>
<protein>
    <submittedName>
        <fullName evidence="2">Uncharacterized protein</fullName>
    </submittedName>
</protein>
<feature type="transmembrane region" description="Helical" evidence="1">
    <location>
        <begin position="68"/>
        <end position="93"/>
    </location>
</feature>